<evidence type="ECO:0000259" key="10">
    <source>
        <dbReference type="SMART" id="SM00650"/>
    </source>
</evidence>
<dbReference type="SUPFAM" id="SSF53335">
    <property type="entry name" value="S-adenosyl-L-methionine-dependent methyltransferases"/>
    <property type="match status" value="1"/>
</dbReference>
<feature type="region of interest" description="Disordered" evidence="9">
    <location>
        <begin position="281"/>
        <end position="323"/>
    </location>
</feature>
<keyword evidence="2 7" id="KW-0489">Methyltransferase</keyword>
<comment type="caution">
    <text evidence="11">The sequence shown here is derived from an EMBL/GenBank/DDBJ whole genome shotgun (WGS) entry which is preliminary data.</text>
</comment>
<dbReference type="GO" id="GO:0003723">
    <property type="term" value="F:RNA binding"/>
    <property type="evidence" value="ECO:0007669"/>
    <property type="project" value="UniProtKB-UniRule"/>
</dbReference>
<dbReference type="EMBL" id="VRMN01000006">
    <property type="protein sequence ID" value="KAA8493494.1"/>
    <property type="molecule type" value="Genomic_DNA"/>
</dbReference>
<evidence type="ECO:0000313" key="12">
    <source>
        <dbReference type="Proteomes" id="UP000324585"/>
    </source>
</evidence>
<dbReference type="SMART" id="SM00650">
    <property type="entry name" value="rADc"/>
    <property type="match status" value="1"/>
</dbReference>
<comment type="similarity">
    <text evidence="6 7 8">Belongs to the class I-like SAM-binding methyltransferase superfamily. rRNA adenine N(6)-methyltransferase family.</text>
</comment>
<feature type="domain" description="Ribosomal RNA adenine methylase transferase N-terminal" evidence="10">
    <location>
        <begin position="41"/>
        <end position="210"/>
    </location>
</feature>
<feature type="binding site" evidence="7">
    <location>
        <position position="125"/>
    </location>
    <ligand>
        <name>S-adenosyl-L-methionine</name>
        <dbReference type="ChEBI" id="CHEBI:59789"/>
    </ligand>
</feature>
<accession>A0A5J4YS25</accession>
<evidence type="ECO:0000256" key="1">
    <source>
        <dbReference type="ARBA" id="ARBA00022552"/>
    </source>
</evidence>
<feature type="binding site" evidence="7">
    <location>
        <position position="36"/>
    </location>
    <ligand>
        <name>S-adenosyl-L-methionine</name>
        <dbReference type="ChEBI" id="CHEBI:59789"/>
    </ligand>
</feature>
<feature type="binding site" evidence="7">
    <location>
        <position position="82"/>
    </location>
    <ligand>
        <name>S-adenosyl-L-methionine</name>
        <dbReference type="ChEBI" id="CHEBI:59789"/>
    </ligand>
</feature>
<dbReference type="CDD" id="cd02440">
    <property type="entry name" value="AdoMet_MTases"/>
    <property type="match status" value="1"/>
</dbReference>
<dbReference type="InterPro" id="IPR020596">
    <property type="entry name" value="rRNA_Ade_Mease_Trfase_CS"/>
</dbReference>
<dbReference type="AlphaFoldDB" id="A0A5J4YS25"/>
<feature type="compositionally biased region" description="Acidic residues" evidence="9">
    <location>
        <begin position="295"/>
        <end position="309"/>
    </location>
</feature>
<keyword evidence="12" id="KW-1185">Reference proteome</keyword>
<name>A0A5J4YS25_PORPP</name>
<proteinExistence type="inferred from homology"/>
<evidence type="ECO:0000256" key="9">
    <source>
        <dbReference type="SAM" id="MobiDB-lite"/>
    </source>
</evidence>
<dbReference type="PANTHER" id="PTHR11727">
    <property type="entry name" value="DIMETHYLADENOSINE TRANSFERASE"/>
    <property type="match status" value="1"/>
</dbReference>
<feature type="binding site" evidence="7">
    <location>
        <position position="110"/>
    </location>
    <ligand>
        <name>S-adenosyl-L-methionine</name>
        <dbReference type="ChEBI" id="CHEBI:59789"/>
    </ligand>
</feature>
<evidence type="ECO:0000256" key="5">
    <source>
        <dbReference type="ARBA" id="ARBA00022884"/>
    </source>
</evidence>
<evidence type="ECO:0000256" key="2">
    <source>
        <dbReference type="ARBA" id="ARBA00022603"/>
    </source>
</evidence>
<dbReference type="InterPro" id="IPR020598">
    <property type="entry name" value="rRNA_Ade_methylase_Trfase_N"/>
</dbReference>
<dbReference type="Proteomes" id="UP000324585">
    <property type="component" value="Unassembled WGS sequence"/>
</dbReference>
<dbReference type="EC" id="2.1.1.-" evidence="8"/>
<protein>
    <recommendedName>
        <fullName evidence="8">rRNA adenine N(6)-methyltransferase</fullName>
        <ecNumber evidence="8">2.1.1.-</ecNumber>
    </recommendedName>
</protein>
<dbReference type="InterPro" id="IPR001737">
    <property type="entry name" value="KsgA/Erm"/>
</dbReference>
<evidence type="ECO:0000256" key="7">
    <source>
        <dbReference type="PROSITE-ProRule" id="PRU01026"/>
    </source>
</evidence>
<dbReference type="Pfam" id="PF00398">
    <property type="entry name" value="RrnaAD"/>
    <property type="match status" value="1"/>
</dbReference>
<keyword evidence="5 7" id="KW-0694">RNA-binding</keyword>
<feature type="compositionally biased region" description="Gly residues" evidence="9">
    <location>
        <begin position="1"/>
        <end position="19"/>
    </location>
</feature>
<keyword evidence="4 7" id="KW-0949">S-adenosyl-L-methionine</keyword>
<keyword evidence="3 7" id="KW-0808">Transferase</keyword>
<gene>
    <name evidence="11" type="ORF">FVE85_4631</name>
</gene>
<evidence type="ECO:0000256" key="4">
    <source>
        <dbReference type="ARBA" id="ARBA00022691"/>
    </source>
</evidence>
<dbReference type="GO" id="GO:0000179">
    <property type="term" value="F:rRNA (adenine-N6,N6-)-dimethyltransferase activity"/>
    <property type="evidence" value="ECO:0007669"/>
    <property type="project" value="UniProtKB-UniRule"/>
</dbReference>
<dbReference type="OMA" id="ANYRTWC"/>
<dbReference type="Gene3D" id="1.10.8.480">
    <property type="match status" value="1"/>
</dbReference>
<sequence length="366" mass="40254">MGKKQSGGGHSRGRSGGDGVAHRGIEFQKTYGQHILKNPLIVNAIIDKAAIRGSDTVLEVGPGTGNLTVKLLSVAKHVVAVEVDSRMVVEIHKRVQGSGLESKLTIQHADVIKTQLPYFDVCVSNTPYQISSPLVFKLLAHRPMFRVALLMFQREFALRLVARPGDELYCRLSVNTQLLAKVDHVMKVGRNNFRPPPKVESSVVRLEPRSPPPPINFVEWDGLLRLCFTRKNKTLGSIFRQNQVVKMIVENAKTYTSLVGGPTLLSDDALNRMFEDALGVSGTGASATKKSGDMSDIEDDDRNEEDEPDESHPGAGKSDELRDAKQRIAALLEQRGFAKSRASKMSIEDFLSLLKSFNDVGIHFAS</sequence>
<feature type="binding site" evidence="7">
    <location>
        <position position="61"/>
    </location>
    <ligand>
        <name>S-adenosyl-L-methionine</name>
        <dbReference type="ChEBI" id="CHEBI:59789"/>
    </ligand>
</feature>
<dbReference type="OrthoDB" id="74991at2759"/>
<dbReference type="FunFam" id="3.40.50.150:FF:000007">
    <property type="entry name" value="rRNA adenine N(6)-methyltransferase"/>
    <property type="match status" value="1"/>
</dbReference>
<dbReference type="PROSITE" id="PS01131">
    <property type="entry name" value="RRNA_A_DIMETH"/>
    <property type="match status" value="1"/>
</dbReference>
<evidence type="ECO:0000256" key="6">
    <source>
        <dbReference type="ARBA" id="ARBA00061109"/>
    </source>
</evidence>
<dbReference type="NCBIfam" id="TIGR00755">
    <property type="entry name" value="ksgA"/>
    <property type="match status" value="1"/>
</dbReference>
<feature type="region of interest" description="Disordered" evidence="9">
    <location>
        <begin position="1"/>
        <end position="20"/>
    </location>
</feature>
<organism evidence="11 12">
    <name type="scientific">Porphyridium purpureum</name>
    <name type="common">Red alga</name>
    <name type="synonym">Porphyridium cruentum</name>
    <dbReference type="NCBI Taxonomy" id="35688"/>
    <lineage>
        <taxon>Eukaryota</taxon>
        <taxon>Rhodophyta</taxon>
        <taxon>Bangiophyceae</taxon>
        <taxon>Porphyridiales</taxon>
        <taxon>Porphyridiaceae</taxon>
        <taxon>Porphyridium</taxon>
    </lineage>
</organism>
<reference evidence="12" key="1">
    <citation type="journal article" date="2019" name="Nat. Commun.">
        <title>Expansion of phycobilisome linker gene families in mesophilic red algae.</title>
        <authorList>
            <person name="Lee J."/>
            <person name="Kim D."/>
            <person name="Bhattacharya D."/>
            <person name="Yoon H.S."/>
        </authorList>
    </citation>
    <scope>NUCLEOTIDE SEQUENCE [LARGE SCALE GENOMIC DNA]</scope>
    <source>
        <strain evidence="12">CCMP 1328</strain>
    </source>
</reference>
<dbReference type="PROSITE" id="PS51689">
    <property type="entry name" value="SAM_RNA_A_N6_MT"/>
    <property type="match status" value="1"/>
</dbReference>
<evidence type="ECO:0000313" key="11">
    <source>
        <dbReference type="EMBL" id="KAA8493494.1"/>
    </source>
</evidence>
<dbReference type="PANTHER" id="PTHR11727:SF7">
    <property type="entry name" value="DIMETHYLADENOSINE TRANSFERASE-RELATED"/>
    <property type="match status" value="1"/>
</dbReference>
<dbReference type="InterPro" id="IPR011530">
    <property type="entry name" value="rRNA_adenine_dimethylase"/>
</dbReference>
<evidence type="ECO:0000256" key="3">
    <source>
        <dbReference type="ARBA" id="ARBA00022679"/>
    </source>
</evidence>
<evidence type="ECO:0000256" key="8">
    <source>
        <dbReference type="RuleBase" id="RU362106"/>
    </source>
</evidence>
<feature type="binding site" evidence="7">
    <location>
        <position position="34"/>
    </location>
    <ligand>
        <name>S-adenosyl-L-methionine</name>
        <dbReference type="ChEBI" id="CHEBI:59789"/>
    </ligand>
</feature>
<dbReference type="InterPro" id="IPR029063">
    <property type="entry name" value="SAM-dependent_MTases_sf"/>
</dbReference>
<dbReference type="Gene3D" id="3.40.50.150">
    <property type="entry name" value="Vaccinia Virus protein VP39"/>
    <property type="match status" value="1"/>
</dbReference>
<keyword evidence="1 8" id="KW-0698">rRNA processing</keyword>